<dbReference type="GO" id="GO:0015031">
    <property type="term" value="P:protein transport"/>
    <property type="evidence" value="ECO:0007669"/>
    <property type="project" value="UniProtKB-KW"/>
</dbReference>
<proteinExistence type="inferred from homology"/>
<evidence type="ECO:0000259" key="2">
    <source>
        <dbReference type="Pfam" id="PF02953"/>
    </source>
</evidence>
<evidence type="ECO:0000313" key="3">
    <source>
        <dbReference type="EMBL" id="OEH75932.1"/>
    </source>
</evidence>
<name>A0A1D3CXL6_9EIME</name>
<comment type="function">
    <text evidence="1">Mitochondrial intermembrane chaperone that participates in the import and insertion of some multi-pass transmembrane proteins into the mitochondrial inner membrane. Also required for the transfer of beta-barrel precursors from the TOM complex to the sorting and assembly machinery (SAM complex) of the outer membrane. Acts as a chaperone-like protein that protects the hydrophobic precursors from aggregation and guide them through the mitochondrial intermembrane space.</text>
</comment>
<protein>
    <recommendedName>
        <fullName evidence="1">Mitochondrial import inner membrane translocase subunit</fullName>
    </recommendedName>
</protein>
<dbReference type="EMBL" id="JROU02001578">
    <property type="protein sequence ID" value="OEH75932.1"/>
    <property type="molecule type" value="Genomic_DNA"/>
</dbReference>
<feature type="domain" description="Tim10-like" evidence="2">
    <location>
        <begin position="28"/>
        <end position="94"/>
    </location>
</feature>
<accession>A0A1D3CXL6</accession>
<keyword evidence="1" id="KW-0472">Membrane</keyword>
<keyword evidence="1" id="KW-1015">Disulfide bond</keyword>
<dbReference type="GO" id="GO:0005743">
    <property type="term" value="C:mitochondrial inner membrane"/>
    <property type="evidence" value="ECO:0007669"/>
    <property type="project" value="UniProtKB-SubCell"/>
</dbReference>
<comment type="similarity">
    <text evidence="1">Belongs to the small Tim family.</text>
</comment>
<dbReference type="AlphaFoldDB" id="A0A1D3CXL6"/>
<comment type="subunit">
    <text evidence="1">Heterohexamer.</text>
</comment>
<dbReference type="InterPro" id="IPR035427">
    <property type="entry name" value="Tim10-like_dom_sf"/>
</dbReference>
<dbReference type="SUPFAM" id="SSF144122">
    <property type="entry name" value="Tim10-like"/>
    <property type="match status" value="1"/>
</dbReference>
<dbReference type="Pfam" id="PF02953">
    <property type="entry name" value="zf-Tim10_DDP"/>
    <property type="match status" value="1"/>
</dbReference>
<reference evidence="3 4" key="1">
    <citation type="journal article" date="2016" name="BMC Genomics">
        <title>Comparative genomics reveals Cyclospora cayetanensis possesses coccidia-like metabolism and invasion components but unique surface antigens.</title>
        <authorList>
            <person name="Liu S."/>
            <person name="Wang L."/>
            <person name="Zheng H."/>
            <person name="Xu Z."/>
            <person name="Roellig D.M."/>
            <person name="Li N."/>
            <person name="Frace M.A."/>
            <person name="Tang K."/>
            <person name="Arrowood M.J."/>
            <person name="Moss D.M."/>
            <person name="Zhang L."/>
            <person name="Feng Y."/>
            <person name="Xiao L."/>
        </authorList>
    </citation>
    <scope>NUCLEOTIDE SEQUENCE [LARGE SCALE GENOMIC DNA]</scope>
    <source>
        <strain evidence="3 4">CHN_HEN01</strain>
    </source>
</reference>
<comment type="caution">
    <text evidence="3">The sequence shown here is derived from an EMBL/GenBank/DDBJ whole genome shotgun (WGS) entry which is preliminary data.</text>
</comment>
<keyword evidence="1" id="KW-0653">Protein transport</keyword>
<gene>
    <name evidence="3" type="ORF">cyc_06028</name>
</gene>
<organism evidence="3 4">
    <name type="scientific">Cyclospora cayetanensis</name>
    <dbReference type="NCBI Taxonomy" id="88456"/>
    <lineage>
        <taxon>Eukaryota</taxon>
        <taxon>Sar</taxon>
        <taxon>Alveolata</taxon>
        <taxon>Apicomplexa</taxon>
        <taxon>Conoidasida</taxon>
        <taxon>Coccidia</taxon>
        <taxon>Eucoccidiorida</taxon>
        <taxon>Eimeriorina</taxon>
        <taxon>Eimeriidae</taxon>
        <taxon>Cyclospora</taxon>
    </lineage>
</organism>
<keyword evidence="1" id="KW-0813">Transport</keyword>
<dbReference type="VEuPathDB" id="ToxoDB:cyc_06028"/>
<keyword evidence="1" id="KW-0811">Translocation</keyword>
<dbReference type="Gene3D" id="1.10.287.810">
    <property type="entry name" value="Mitochondrial import inner membrane translocase subunit tim13 like domains"/>
    <property type="match status" value="1"/>
</dbReference>
<keyword evidence="1" id="KW-0143">Chaperone</keyword>
<keyword evidence="4" id="KW-1185">Reference proteome</keyword>
<dbReference type="InParanoid" id="A0A1D3CXL6"/>
<dbReference type="InterPro" id="IPR004217">
    <property type="entry name" value="Tim10-like"/>
</dbReference>
<keyword evidence="1" id="KW-0496">Mitochondrion</keyword>
<sequence length="121" mass="13280">MATPSVPSASNASEGTSFFSATEVLLAEVTGVTDSLSRIQRNCFYRCCCRIADTGETKTKAHSEPNLQIWEKSCSDRCVSKHLQTHKLVGEELAKVYQESVAPPKPESPEATYTPLSFAYM</sequence>
<evidence type="ECO:0000256" key="1">
    <source>
        <dbReference type="RuleBase" id="RU367043"/>
    </source>
</evidence>
<dbReference type="Proteomes" id="UP000095192">
    <property type="component" value="Unassembled WGS sequence"/>
</dbReference>
<comment type="domain">
    <text evidence="1">The twin CX3C motif contains 4 conserved Cys residues that form 2 disulfide bonds in the mitochondrial intermembrane space.</text>
</comment>
<keyword evidence="1" id="KW-0999">Mitochondrion inner membrane</keyword>
<evidence type="ECO:0000313" key="4">
    <source>
        <dbReference type="Proteomes" id="UP000095192"/>
    </source>
</evidence>
<comment type="subcellular location">
    <subcellularLocation>
        <location evidence="1">Mitochondrion inner membrane</location>
        <topology evidence="1">Peripheral membrane protein</topology>
        <orientation evidence="1">Intermembrane side</orientation>
    </subcellularLocation>
</comment>